<reference evidence="2 3" key="1">
    <citation type="journal article" date="2023" name="Microb. Genom.">
        <title>Mesoterricola silvestris gen. nov., sp. nov., Mesoterricola sediminis sp. nov., Geothrix oryzae sp. nov., Geothrix edaphica sp. nov., Geothrix rubra sp. nov., and Geothrix limicola sp. nov., six novel members of Acidobacteriota isolated from soils.</title>
        <authorList>
            <person name="Weisberg A.J."/>
            <person name="Pearce E."/>
            <person name="Kramer C.G."/>
            <person name="Chang J.H."/>
            <person name="Clarke C.R."/>
        </authorList>
    </citation>
    <scope>NUCLEOTIDE SEQUENCE [LARGE SCALE GENOMIC DNA]</scope>
    <source>
        <strain evidence="2 3">NE20-4-1</strain>
    </source>
</reference>
<evidence type="ECO:0000313" key="2">
    <source>
        <dbReference type="EMBL" id="MDX3043527.1"/>
    </source>
</evidence>
<keyword evidence="3" id="KW-1185">Reference proteome</keyword>
<dbReference type="RefSeq" id="WP_159040976.1">
    <property type="nucleotide sequence ID" value="NZ_JABXWF010000032.1"/>
</dbReference>
<name>A0ABU4N3V2_9ACTN</name>
<feature type="region of interest" description="Disordered" evidence="1">
    <location>
        <begin position="15"/>
        <end position="49"/>
    </location>
</feature>
<sequence>MPADPYTVLRALLQAEAVRSTPKPESERASEHPHTPDRDERPRRDPNHS</sequence>
<proteinExistence type="predicted"/>
<gene>
    <name evidence="2" type="ORF">PV383_41170</name>
</gene>
<comment type="caution">
    <text evidence="2">The sequence shown here is derived from an EMBL/GenBank/DDBJ whole genome shotgun (WGS) entry which is preliminary data.</text>
</comment>
<dbReference type="EMBL" id="JARAWJ010000054">
    <property type="protein sequence ID" value="MDX3043527.1"/>
    <property type="molecule type" value="Genomic_DNA"/>
</dbReference>
<accession>A0ABU4N3V2</accession>
<evidence type="ECO:0000256" key="1">
    <source>
        <dbReference type="SAM" id="MobiDB-lite"/>
    </source>
</evidence>
<organism evidence="2 3">
    <name type="scientific">Streptomyces caniscabiei</name>
    <dbReference type="NCBI Taxonomy" id="2746961"/>
    <lineage>
        <taxon>Bacteria</taxon>
        <taxon>Bacillati</taxon>
        <taxon>Actinomycetota</taxon>
        <taxon>Actinomycetes</taxon>
        <taxon>Kitasatosporales</taxon>
        <taxon>Streptomycetaceae</taxon>
        <taxon>Streptomyces</taxon>
    </lineage>
</organism>
<dbReference type="Proteomes" id="UP001282474">
    <property type="component" value="Unassembled WGS sequence"/>
</dbReference>
<feature type="compositionally biased region" description="Basic and acidic residues" evidence="1">
    <location>
        <begin position="22"/>
        <end position="49"/>
    </location>
</feature>
<evidence type="ECO:0000313" key="3">
    <source>
        <dbReference type="Proteomes" id="UP001282474"/>
    </source>
</evidence>
<protein>
    <submittedName>
        <fullName evidence="2">Uncharacterized protein</fullName>
    </submittedName>
</protein>